<dbReference type="PANTHER" id="PTHR42204">
    <property type="entry name" value="INTEGRAL MEMBRANE PROTEIN"/>
    <property type="match status" value="1"/>
</dbReference>
<feature type="transmembrane region" description="Helical" evidence="1">
    <location>
        <begin position="339"/>
        <end position="358"/>
    </location>
</feature>
<feature type="transmembrane region" description="Helical" evidence="1">
    <location>
        <begin position="13"/>
        <end position="46"/>
    </location>
</feature>
<feature type="transmembrane region" description="Helical" evidence="1">
    <location>
        <begin position="255"/>
        <end position="281"/>
    </location>
</feature>
<protein>
    <recommendedName>
        <fullName evidence="2">DUF112 domain-containing protein</fullName>
    </recommendedName>
</protein>
<dbReference type="Proteomes" id="UP000252355">
    <property type="component" value="Unassembled WGS sequence"/>
</dbReference>
<dbReference type="EMBL" id="QOQW01000024">
    <property type="protein sequence ID" value="RCK78352.1"/>
    <property type="molecule type" value="Genomic_DNA"/>
</dbReference>
<feature type="transmembrane region" description="Helical" evidence="1">
    <location>
        <begin position="207"/>
        <end position="226"/>
    </location>
</feature>
<feature type="transmembrane region" description="Helical" evidence="1">
    <location>
        <begin position="370"/>
        <end position="389"/>
    </location>
</feature>
<feature type="transmembrane region" description="Helical" evidence="1">
    <location>
        <begin position="420"/>
        <end position="436"/>
    </location>
</feature>
<feature type="domain" description="DUF112" evidence="2">
    <location>
        <begin position="16"/>
        <end position="421"/>
    </location>
</feature>
<feature type="transmembrane region" description="Helical" evidence="1">
    <location>
        <begin position="138"/>
        <end position="156"/>
    </location>
</feature>
<feature type="transmembrane region" description="Helical" evidence="1">
    <location>
        <begin position="395"/>
        <end position="413"/>
    </location>
</feature>
<name>A0A367ZLR4_9BACT</name>
<feature type="transmembrane region" description="Helical" evidence="1">
    <location>
        <begin position="176"/>
        <end position="195"/>
    </location>
</feature>
<dbReference type="AlphaFoldDB" id="A0A367ZLR4"/>
<keyword evidence="1" id="KW-0472">Membrane</keyword>
<evidence type="ECO:0000256" key="1">
    <source>
        <dbReference type="SAM" id="Phobius"/>
    </source>
</evidence>
<feature type="transmembrane region" description="Helical" evidence="1">
    <location>
        <begin position="302"/>
        <end position="327"/>
    </location>
</feature>
<organism evidence="3 4">
    <name type="scientific">Candidatus Ozemobacter sibiricus</name>
    <dbReference type="NCBI Taxonomy" id="2268124"/>
    <lineage>
        <taxon>Bacteria</taxon>
        <taxon>Candidatus Ozemobacteria</taxon>
        <taxon>Candidatus Ozemobacterales</taxon>
        <taxon>Candidatus Ozemobacteraceae</taxon>
        <taxon>Candidatus Ozemobacter</taxon>
    </lineage>
</organism>
<keyword evidence="1" id="KW-1133">Transmembrane helix</keyword>
<dbReference type="Pfam" id="PF01970">
    <property type="entry name" value="TctA"/>
    <property type="match status" value="1"/>
</dbReference>
<feature type="transmembrane region" description="Helical" evidence="1">
    <location>
        <begin position="107"/>
        <end position="131"/>
    </location>
</feature>
<reference evidence="3 4" key="1">
    <citation type="submission" date="2018-05" db="EMBL/GenBank/DDBJ databases">
        <title>A metagenomic window into the 2 km-deep terrestrial subsurface aquifer revealed taxonomically and functionally diverse microbial community comprising novel uncultured bacterial lineages.</title>
        <authorList>
            <person name="Kadnikov V.V."/>
            <person name="Mardanov A.V."/>
            <person name="Beletsky A.V."/>
            <person name="Banks D."/>
            <person name="Pimenov N.V."/>
            <person name="Frank Y.A."/>
            <person name="Karnachuk O.V."/>
            <person name="Ravin N.V."/>
        </authorList>
    </citation>
    <scope>NUCLEOTIDE SEQUENCE [LARGE SCALE GENOMIC DNA]</scope>
    <source>
        <strain evidence="3">BY5</strain>
    </source>
</reference>
<gene>
    <name evidence="3" type="ORF">OZSIB_1594</name>
</gene>
<dbReference type="PANTHER" id="PTHR42204:SF1">
    <property type="entry name" value="INTEGRAL MEMBRANE PROTEIN"/>
    <property type="match status" value="1"/>
</dbReference>
<evidence type="ECO:0000259" key="2">
    <source>
        <dbReference type="Pfam" id="PF01970"/>
    </source>
</evidence>
<accession>A0A367ZLR4</accession>
<feature type="transmembrane region" description="Helical" evidence="1">
    <location>
        <begin position="58"/>
        <end position="80"/>
    </location>
</feature>
<evidence type="ECO:0000313" key="4">
    <source>
        <dbReference type="Proteomes" id="UP000252355"/>
    </source>
</evidence>
<comment type="caution">
    <text evidence="3">The sequence shown here is derived from an EMBL/GenBank/DDBJ whole genome shotgun (WGS) entry which is preliminary data.</text>
</comment>
<proteinExistence type="predicted"/>
<evidence type="ECO:0000313" key="3">
    <source>
        <dbReference type="EMBL" id="RCK78352.1"/>
    </source>
</evidence>
<dbReference type="InterPro" id="IPR002823">
    <property type="entry name" value="DUF112_TM"/>
</dbReference>
<keyword evidence="1" id="KW-0812">Transmembrane</keyword>
<sequence>MTELLLHPQNLDLVYFCSLGVLFSCLVSFLPALHIYNVLGIFLVVVLGFEKAMTGMQLVALSTGMIVGYSILNTVPATYFGPGDESLSYYILPSAQWVALGRGYESVMLTGIGAMGGLIMLAAAAPVFLWILPGLKAITAPHIFWILGAVIAYMLLSEWPKGVAQSPSCWANFWEGWKFLLVGLATFFLTGLLGFIVMARTMVPLEFAFQSITPVFVGLFAIPWLITNLLNIGTIPPQHACKDIDLDWELAVRGVFGGFLGGFFAAFIPIVTAGVGGLMAGHATAQRDSRLFVLSFGTCKTVYYVGSFLLFFIPGLSLTRGGLAWIVTPMIATLTLKDYAVFVGLMLYATGLSFLLLGPFTRACIWLVETINYHLVSLVALIGTILLLYTYTGWGGLAITAVATGLGLLPVLFQARRMNLMGVLLLPVTVNMAGYGNDVLRLLGLL</sequence>